<dbReference type="AlphaFoldDB" id="A0A1H8D144"/>
<evidence type="ECO:0000313" key="2">
    <source>
        <dbReference type="EMBL" id="SEN00207.1"/>
    </source>
</evidence>
<dbReference type="RefSeq" id="WP_092755505.1">
    <property type="nucleotide sequence ID" value="NZ_FOCG01000002.1"/>
</dbReference>
<proteinExistence type="predicted"/>
<dbReference type="EMBL" id="FOCG01000002">
    <property type="protein sequence ID" value="SEN00207.1"/>
    <property type="molecule type" value="Genomic_DNA"/>
</dbReference>
<feature type="transmembrane region" description="Helical" evidence="1">
    <location>
        <begin position="283"/>
        <end position="304"/>
    </location>
</feature>
<keyword evidence="1" id="KW-0472">Membrane</keyword>
<feature type="transmembrane region" description="Helical" evidence="1">
    <location>
        <begin position="111"/>
        <end position="129"/>
    </location>
</feature>
<keyword evidence="3" id="KW-1185">Reference proteome</keyword>
<keyword evidence="1" id="KW-0812">Transmembrane</keyword>
<sequence>MIVSILVFVLLITGFVLIFDFSILQKLKLIKIRDRQKPKKVKQKLTLKKKLQELKGHKKIDFLNRNILDAQQVLTKTGRAGKVKSTMTLCSVCAAAGFVISLLLGNLLLSPILTVGFYLAPLWFVKITAKNYKKHLSNELSTCLSVITASYIRNENIITAVEENMVNLRQPVKEPFSVFLTQVKYISSDVIGALRTLQGSIDNPIFQSWCTSLIQCQSDRNLKYTLQPIVNKFSQTKAIQAELETEFMKPLANFITMSLMVIGCIPGFYVINKEWFLCLTDTIWGQLAMTITALGILFGINKAVNLSQPIEPKR</sequence>
<feature type="transmembrane region" description="Helical" evidence="1">
    <location>
        <begin position="251"/>
        <end position="271"/>
    </location>
</feature>
<dbReference type="STRING" id="474960.SAMN05216180_2415"/>
<organism evidence="2 3">
    <name type="scientific">Hydrogenoanaerobacterium saccharovorans</name>
    <dbReference type="NCBI Taxonomy" id="474960"/>
    <lineage>
        <taxon>Bacteria</taxon>
        <taxon>Bacillati</taxon>
        <taxon>Bacillota</taxon>
        <taxon>Clostridia</taxon>
        <taxon>Eubacteriales</taxon>
        <taxon>Oscillospiraceae</taxon>
        <taxon>Hydrogenoanaerobacterium</taxon>
    </lineage>
</organism>
<name>A0A1H8D144_9FIRM</name>
<dbReference type="OrthoDB" id="9780661at2"/>
<evidence type="ECO:0008006" key="4">
    <source>
        <dbReference type="Google" id="ProtNLM"/>
    </source>
</evidence>
<gene>
    <name evidence="2" type="ORF">SAMN05216180_2415</name>
</gene>
<keyword evidence="1" id="KW-1133">Transmembrane helix</keyword>
<protein>
    <recommendedName>
        <fullName evidence="4">Flp pilus assembly protein TadB</fullName>
    </recommendedName>
</protein>
<evidence type="ECO:0000256" key="1">
    <source>
        <dbReference type="SAM" id="Phobius"/>
    </source>
</evidence>
<evidence type="ECO:0000313" key="3">
    <source>
        <dbReference type="Proteomes" id="UP000199158"/>
    </source>
</evidence>
<reference evidence="2 3" key="1">
    <citation type="submission" date="2016-10" db="EMBL/GenBank/DDBJ databases">
        <authorList>
            <person name="de Groot N.N."/>
        </authorList>
    </citation>
    <scope>NUCLEOTIDE SEQUENCE [LARGE SCALE GENOMIC DNA]</scope>
    <source>
        <strain evidence="2 3">CGMCC 1.5070</strain>
    </source>
</reference>
<accession>A0A1H8D144</accession>
<feature type="transmembrane region" description="Helical" evidence="1">
    <location>
        <begin position="6"/>
        <end position="24"/>
    </location>
</feature>
<dbReference type="Proteomes" id="UP000199158">
    <property type="component" value="Unassembled WGS sequence"/>
</dbReference>